<feature type="compositionally biased region" description="Basic and acidic residues" evidence="1">
    <location>
        <begin position="282"/>
        <end position="319"/>
    </location>
</feature>
<protein>
    <submittedName>
        <fullName evidence="3">Uncharacterized protein</fullName>
    </submittedName>
</protein>
<reference evidence="3" key="1">
    <citation type="submission" date="2023-10" db="EMBL/GenBank/DDBJ databases">
        <title>Genome assembly of Pristionchus species.</title>
        <authorList>
            <person name="Yoshida K."/>
            <person name="Sommer R.J."/>
        </authorList>
    </citation>
    <scope>NUCLEOTIDE SEQUENCE</scope>
    <source>
        <strain evidence="3">RS5133</strain>
    </source>
</reference>
<evidence type="ECO:0000313" key="4">
    <source>
        <dbReference type="Proteomes" id="UP001432322"/>
    </source>
</evidence>
<feature type="signal peptide" evidence="2">
    <location>
        <begin position="1"/>
        <end position="20"/>
    </location>
</feature>
<keyword evidence="4" id="KW-1185">Reference proteome</keyword>
<comment type="caution">
    <text evidence="3">The sequence shown here is derived from an EMBL/GenBank/DDBJ whole genome shotgun (WGS) entry which is preliminary data.</text>
</comment>
<accession>A0AAV5VL65</accession>
<sequence>MVAFISSILLFMLLVSSNFCDEYDDFPMDESTMNRVLKSEPTSESKAKNVSTLNPEPSNDLDHSDSEDLQYPEYDSKDFFDGDSEVHFEECETTPKLFDCYFITISEASVETTIENENKGRERGKRRSAASNATVDGPTVDGGNWTLSMQQMFTKVTFRDVRQFLNSTTGIKVGYDHEHALTIQAKMDENTTAVHFQLNSAKKSEQLLQGHLSRDNENNLNITFFKLKSFKYDNFLTSNTTLKGILTIGSAKNSTNDENRNNTINGEADNRSVLGPNKKHEKGVEFEVTTEGKSEENEAKTEKEEKKENIMKRKEKEAV</sequence>
<dbReference type="AlphaFoldDB" id="A0AAV5VL65"/>
<feature type="compositionally biased region" description="Basic and acidic residues" evidence="1">
    <location>
        <begin position="37"/>
        <end position="47"/>
    </location>
</feature>
<evidence type="ECO:0000313" key="3">
    <source>
        <dbReference type="EMBL" id="GMT18998.1"/>
    </source>
</evidence>
<evidence type="ECO:0000256" key="1">
    <source>
        <dbReference type="SAM" id="MobiDB-lite"/>
    </source>
</evidence>
<feature type="non-terminal residue" evidence="3">
    <location>
        <position position="319"/>
    </location>
</feature>
<organism evidence="3 4">
    <name type="scientific">Pristionchus fissidentatus</name>
    <dbReference type="NCBI Taxonomy" id="1538716"/>
    <lineage>
        <taxon>Eukaryota</taxon>
        <taxon>Metazoa</taxon>
        <taxon>Ecdysozoa</taxon>
        <taxon>Nematoda</taxon>
        <taxon>Chromadorea</taxon>
        <taxon>Rhabditida</taxon>
        <taxon>Rhabditina</taxon>
        <taxon>Diplogasteromorpha</taxon>
        <taxon>Diplogasteroidea</taxon>
        <taxon>Neodiplogasteridae</taxon>
        <taxon>Pristionchus</taxon>
    </lineage>
</organism>
<dbReference type="Proteomes" id="UP001432322">
    <property type="component" value="Unassembled WGS sequence"/>
</dbReference>
<feature type="region of interest" description="Disordered" evidence="1">
    <location>
        <begin position="251"/>
        <end position="319"/>
    </location>
</feature>
<name>A0AAV5VL65_9BILA</name>
<feature type="region of interest" description="Disordered" evidence="1">
    <location>
        <begin position="35"/>
        <end position="68"/>
    </location>
</feature>
<keyword evidence="2" id="KW-0732">Signal</keyword>
<feature type="region of interest" description="Disordered" evidence="1">
    <location>
        <begin position="114"/>
        <end position="137"/>
    </location>
</feature>
<gene>
    <name evidence="3" type="ORF">PFISCL1PPCAC_10295</name>
</gene>
<evidence type="ECO:0000256" key="2">
    <source>
        <dbReference type="SAM" id="SignalP"/>
    </source>
</evidence>
<feature type="chain" id="PRO_5043686212" evidence="2">
    <location>
        <begin position="21"/>
        <end position="319"/>
    </location>
</feature>
<proteinExistence type="predicted"/>
<feature type="compositionally biased region" description="Polar residues" evidence="1">
    <location>
        <begin position="48"/>
        <end position="57"/>
    </location>
</feature>
<dbReference type="EMBL" id="BTSY01000003">
    <property type="protein sequence ID" value="GMT18998.1"/>
    <property type="molecule type" value="Genomic_DNA"/>
</dbReference>